<evidence type="ECO:0000256" key="2">
    <source>
        <dbReference type="ARBA" id="ARBA00022989"/>
    </source>
</evidence>
<dbReference type="InterPro" id="IPR036640">
    <property type="entry name" value="ABC1_TM_sf"/>
</dbReference>
<accession>A0AAD4N984</accession>
<evidence type="ECO:0000256" key="1">
    <source>
        <dbReference type="ARBA" id="ARBA00022692"/>
    </source>
</evidence>
<feature type="transmembrane region" description="Helical" evidence="4">
    <location>
        <begin position="342"/>
        <end position="362"/>
    </location>
</feature>
<feature type="transmembrane region" description="Helical" evidence="4">
    <location>
        <begin position="368"/>
        <end position="387"/>
    </location>
</feature>
<keyword evidence="1 4" id="KW-0812">Transmembrane</keyword>
<evidence type="ECO:0000313" key="5">
    <source>
        <dbReference type="EMBL" id="KAI1720051.1"/>
    </source>
</evidence>
<reference evidence="5" key="1">
    <citation type="submission" date="2022-01" db="EMBL/GenBank/DDBJ databases">
        <title>Genome Sequence Resource for Two Populations of Ditylenchus destructor, the Migratory Endoparasitic Phytonematode.</title>
        <authorList>
            <person name="Zhang H."/>
            <person name="Lin R."/>
            <person name="Xie B."/>
        </authorList>
    </citation>
    <scope>NUCLEOTIDE SEQUENCE</scope>
    <source>
        <strain evidence="5">BazhouSP</strain>
    </source>
</reference>
<evidence type="ECO:0000256" key="4">
    <source>
        <dbReference type="SAM" id="Phobius"/>
    </source>
</evidence>
<proteinExistence type="predicted"/>
<sequence>MTNKIFVALANKDLLLNWLDLALCILSGVNHALFTFTIGHYITIAVAYHPTVKDFPTNFPLIECIVQLMSVGMAVPILSFLLFVSLDDPSSMPEKMDQATVLYKSTFMDNLFRQGLVFLSMAFGGLYGTALVDMQVIREPGNIFTVAAGIGASSLQFSNAKAQLWALTNASTEPLSQVANVEDVRTNEIPAAAVSCDKISDRETITAFLRLIQLTITRRPFLYLVGFLSCILHSFGWPVFTKTTGIFFSVFEDVPDATNSTSAVDVYEFYSSKAIWVCLGYAVYGIVVFVSIFLTNVTFGKIGQSLVDEIRETGLVSNCSSSQNSINSMYSDDDLKELSNSLVLANCFMYGCLCMCLSITSALINNRWMGGLAVAVFSTQILVQFIITRLHHSSRYGQAIGFASTNGLQQLNQALCYAGGFILVQHDKAGSALNVFKIIQTMHLGSVGMTSNILLRKDFVKVAKSSRIARHKISPTKE</sequence>
<dbReference type="AlphaFoldDB" id="A0AAD4N984"/>
<dbReference type="EMBL" id="JAKKPZ010000006">
    <property type="protein sequence ID" value="KAI1720051.1"/>
    <property type="molecule type" value="Genomic_DNA"/>
</dbReference>
<keyword evidence="2 4" id="KW-1133">Transmembrane helix</keyword>
<gene>
    <name evidence="5" type="ORF">DdX_05420</name>
</gene>
<feature type="transmembrane region" description="Helical" evidence="4">
    <location>
        <begin position="221"/>
        <end position="240"/>
    </location>
</feature>
<dbReference type="GO" id="GO:0005524">
    <property type="term" value="F:ATP binding"/>
    <property type="evidence" value="ECO:0007669"/>
    <property type="project" value="InterPro"/>
</dbReference>
<feature type="transmembrane region" description="Helical" evidence="4">
    <location>
        <begin position="60"/>
        <end position="86"/>
    </location>
</feature>
<dbReference type="Gene3D" id="1.20.1560.10">
    <property type="entry name" value="ABC transporter type 1, transmembrane domain"/>
    <property type="match status" value="1"/>
</dbReference>
<evidence type="ECO:0000313" key="6">
    <source>
        <dbReference type="Proteomes" id="UP001201812"/>
    </source>
</evidence>
<dbReference type="GO" id="GO:0016020">
    <property type="term" value="C:membrane"/>
    <property type="evidence" value="ECO:0007669"/>
    <property type="project" value="InterPro"/>
</dbReference>
<protein>
    <submittedName>
        <fullName evidence="5">Uncharacterized protein</fullName>
    </submittedName>
</protein>
<keyword evidence="3 4" id="KW-0472">Membrane</keyword>
<organism evidence="5 6">
    <name type="scientific">Ditylenchus destructor</name>
    <dbReference type="NCBI Taxonomy" id="166010"/>
    <lineage>
        <taxon>Eukaryota</taxon>
        <taxon>Metazoa</taxon>
        <taxon>Ecdysozoa</taxon>
        <taxon>Nematoda</taxon>
        <taxon>Chromadorea</taxon>
        <taxon>Rhabditida</taxon>
        <taxon>Tylenchina</taxon>
        <taxon>Tylenchomorpha</taxon>
        <taxon>Sphaerularioidea</taxon>
        <taxon>Anguinidae</taxon>
        <taxon>Anguininae</taxon>
        <taxon>Ditylenchus</taxon>
    </lineage>
</organism>
<name>A0AAD4N984_9BILA</name>
<comment type="caution">
    <text evidence="5">The sequence shown here is derived from an EMBL/GenBank/DDBJ whole genome shotgun (WGS) entry which is preliminary data.</text>
</comment>
<feature type="transmembrane region" description="Helical" evidence="4">
    <location>
        <begin position="274"/>
        <end position="294"/>
    </location>
</feature>
<feature type="transmembrane region" description="Helical" evidence="4">
    <location>
        <begin position="20"/>
        <end position="48"/>
    </location>
</feature>
<feature type="transmembrane region" description="Helical" evidence="4">
    <location>
        <begin position="111"/>
        <end position="132"/>
    </location>
</feature>
<keyword evidence="6" id="KW-1185">Reference proteome</keyword>
<evidence type="ECO:0000256" key="3">
    <source>
        <dbReference type="ARBA" id="ARBA00023136"/>
    </source>
</evidence>
<dbReference type="Proteomes" id="UP001201812">
    <property type="component" value="Unassembled WGS sequence"/>
</dbReference>